<dbReference type="AlphaFoldDB" id="A0A2X4UV72"/>
<gene>
    <name evidence="2" type="ORF">NCTC12961_02283</name>
</gene>
<evidence type="ECO:0000313" key="3">
    <source>
        <dbReference type="Proteomes" id="UP000248897"/>
    </source>
</evidence>
<name>A0A2X4UV72_SERPL</name>
<proteinExistence type="predicted"/>
<dbReference type="Proteomes" id="UP000248897">
    <property type="component" value="Chromosome 1"/>
</dbReference>
<sequence>MLQSRFDTATDTGAFPQAITETPPPGGQFINTQLAVTQALFIGDNPQLFQRGSSVGKQPMQIGRSGEINVFGMYNAHLAAIQMQ</sequence>
<accession>A0A2X4UV72</accession>
<reference evidence="2 3" key="1">
    <citation type="submission" date="2018-06" db="EMBL/GenBank/DDBJ databases">
        <authorList>
            <consortium name="Pathogen Informatics"/>
            <person name="Doyle S."/>
        </authorList>
    </citation>
    <scope>NUCLEOTIDE SEQUENCE [LARGE SCALE GENOMIC DNA]</scope>
    <source>
        <strain evidence="2 3">NCTC12961</strain>
    </source>
</reference>
<organism evidence="2 3">
    <name type="scientific">Serratia plymuthica</name>
    <dbReference type="NCBI Taxonomy" id="82996"/>
    <lineage>
        <taxon>Bacteria</taxon>
        <taxon>Pseudomonadati</taxon>
        <taxon>Pseudomonadota</taxon>
        <taxon>Gammaproteobacteria</taxon>
        <taxon>Enterobacterales</taxon>
        <taxon>Yersiniaceae</taxon>
        <taxon>Serratia</taxon>
    </lineage>
</organism>
<protein>
    <submittedName>
        <fullName evidence="2">Uncharacterized protein</fullName>
    </submittedName>
</protein>
<dbReference type="EMBL" id="LS483469">
    <property type="protein sequence ID" value="SQI36930.1"/>
    <property type="molecule type" value="Genomic_DNA"/>
</dbReference>
<evidence type="ECO:0000256" key="1">
    <source>
        <dbReference type="SAM" id="MobiDB-lite"/>
    </source>
</evidence>
<feature type="region of interest" description="Disordered" evidence="1">
    <location>
        <begin position="1"/>
        <end position="24"/>
    </location>
</feature>
<evidence type="ECO:0000313" key="2">
    <source>
        <dbReference type="EMBL" id="SQI36930.1"/>
    </source>
</evidence>
<feature type="compositionally biased region" description="Polar residues" evidence="1">
    <location>
        <begin position="1"/>
        <end position="11"/>
    </location>
</feature>